<accession>A0A1W1HAI7</accession>
<reference evidence="1 2" key="1">
    <citation type="submission" date="2017-03" db="EMBL/GenBank/DDBJ databases">
        <authorList>
            <person name="Afonso C.L."/>
            <person name="Miller P.J."/>
            <person name="Scott M.A."/>
            <person name="Spackman E."/>
            <person name="Goraichik I."/>
            <person name="Dimitrov K.M."/>
            <person name="Suarez D.L."/>
            <person name="Swayne D.E."/>
        </authorList>
    </citation>
    <scope>NUCLEOTIDE SEQUENCE [LARGE SCALE GENOMIC DNA]</scope>
    <source>
        <strain evidence="1">PRJEB14757</strain>
    </source>
</reference>
<evidence type="ECO:0000313" key="1">
    <source>
        <dbReference type="EMBL" id="SLM29432.1"/>
    </source>
</evidence>
<proteinExistence type="predicted"/>
<dbReference type="AlphaFoldDB" id="A0A1W1HAI7"/>
<name>A0A1W1HAI7_9BACT</name>
<protein>
    <recommendedName>
        <fullName evidence="3">Zinc finger/thioredoxin putative domain-containing protein</fullName>
    </recommendedName>
</protein>
<evidence type="ECO:0008006" key="3">
    <source>
        <dbReference type="Google" id="ProtNLM"/>
    </source>
</evidence>
<dbReference type="RefSeq" id="WP_080806421.1">
    <property type="nucleotide sequence ID" value="NZ_LT828553.1"/>
</dbReference>
<keyword evidence="2" id="KW-1185">Reference proteome</keyword>
<organism evidence="1 2">
    <name type="scientific">Desulfamplus magnetovallimortis</name>
    <dbReference type="NCBI Taxonomy" id="1246637"/>
    <lineage>
        <taxon>Bacteria</taxon>
        <taxon>Pseudomonadati</taxon>
        <taxon>Thermodesulfobacteriota</taxon>
        <taxon>Desulfobacteria</taxon>
        <taxon>Desulfobacterales</taxon>
        <taxon>Desulfobacteraceae</taxon>
        <taxon>Desulfamplus</taxon>
    </lineage>
</organism>
<evidence type="ECO:0000313" key="2">
    <source>
        <dbReference type="Proteomes" id="UP000191931"/>
    </source>
</evidence>
<dbReference type="STRING" id="1246637.MTBBW1_1790057"/>
<sequence length="241" mass="27302">MITECPNCSQALRFSADHINKINAALERLPQGRTLKFGCPKCKKPIELDKEGRVVDKEISHASPSPIKSTNLHPHSPPAPPDISWLFKGEAKAKDIVKNIPTAMVMIPDESMKAIVINTLKGKEYQIITPANVDEAINSMRFTDYSIVVYHVAYENKILKLHDFHQFMQQMSMANRRTIFYILIGPEFKTLYDLEALTNSANLVINDNEVKYMPALLTRGLSDFEELFRPYISILKAHGKS</sequence>
<dbReference type="OrthoDB" id="5431088at2"/>
<dbReference type="EMBL" id="FWEV01000089">
    <property type="protein sequence ID" value="SLM29432.1"/>
    <property type="molecule type" value="Genomic_DNA"/>
</dbReference>
<gene>
    <name evidence="1" type="ORF">MTBBW1_1790057</name>
</gene>
<dbReference type="Proteomes" id="UP000191931">
    <property type="component" value="Unassembled WGS sequence"/>
</dbReference>